<evidence type="ECO:0000313" key="1">
    <source>
        <dbReference type="EMBL" id="NVN09710.1"/>
    </source>
</evidence>
<dbReference type="Pfam" id="PF11863">
    <property type="entry name" value="DUF3383"/>
    <property type="match status" value="2"/>
</dbReference>
<name>A0A7Y7ISW2_9PROT</name>
<organism evidence="1 2">
    <name type="scientific">Nguyenibacter vanlangensis</name>
    <dbReference type="NCBI Taxonomy" id="1216886"/>
    <lineage>
        <taxon>Bacteria</taxon>
        <taxon>Pseudomonadati</taxon>
        <taxon>Pseudomonadota</taxon>
        <taxon>Alphaproteobacteria</taxon>
        <taxon>Acetobacterales</taxon>
        <taxon>Acetobacteraceae</taxon>
        <taxon>Nguyenibacter</taxon>
    </lineage>
</organism>
<sequence>MAGIPISSVVSVTPSVLAAGSGISFLNGLVLTESGTLTPGQVMTFTSATAVAAQFGATSAEAKIANVYFSGFTGATQTPGTLLFAGYSAAATGSGATATAELTSEAVSGVTVTAGGSGYEVTPTVTLSGGGGTGATATATVSGGIVTAINVTNGGSGYTAAPTVTITPAASDDVPGFMDALTDTTLNWAAFTTAFEPTLADKQAFATWTGAQNNRFLYVAWDTDANATVQGNTTCFGAWLKAQTLSGSMAVYQDPLAAALALGWMASLDFGATNGRYTLAFRNSGLVTAAVTDGITAATLLANGYNFYGAYAGSTGSFVFFSNGSVSGPFAWADSFIDQIWLNGSFQEDMINLLMSVGQIPYDETGDALLSAAVLDTINQAVTFGVIRSGVTLTALQAQQVNSAAGRPIDTTLSTRGWYFLPGASTAPATSRAARTSPPCSFWYTDGGSVQSINLASVEIQ</sequence>
<comment type="caution">
    <text evidence="1">The sequence shown here is derived from an EMBL/GenBank/DDBJ whole genome shotgun (WGS) entry which is preliminary data.</text>
</comment>
<dbReference type="AlphaFoldDB" id="A0A7Y7ISW2"/>
<accession>A0A7Y7ISW2</accession>
<dbReference type="RefSeq" id="WP_176638510.1">
    <property type="nucleotide sequence ID" value="NZ_JABXXP010000003.1"/>
</dbReference>
<dbReference type="Proteomes" id="UP000534870">
    <property type="component" value="Unassembled WGS sequence"/>
</dbReference>
<dbReference type="InterPro" id="IPR021808">
    <property type="entry name" value="DUF3383"/>
</dbReference>
<protein>
    <submittedName>
        <fullName evidence="1">DUF3383 family protein</fullName>
    </submittedName>
</protein>
<proteinExistence type="predicted"/>
<evidence type="ECO:0000313" key="2">
    <source>
        <dbReference type="Proteomes" id="UP000534870"/>
    </source>
</evidence>
<gene>
    <name evidence="1" type="ORF">HUK84_00850</name>
</gene>
<reference evidence="1 2" key="1">
    <citation type="submission" date="2020-06" db="EMBL/GenBank/DDBJ databases">
        <title>Description of novel acetic acid bacteria.</title>
        <authorList>
            <person name="Sombolestani A."/>
        </authorList>
    </citation>
    <scope>NUCLEOTIDE SEQUENCE [LARGE SCALE GENOMIC DNA]</scope>
    <source>
        <strain evidence="1 2">LMG 31431</strain>
    </source>
</reference>
<dbReference type="EMBL" id="JABXXP010000003">
    <property type="protein sequence ID" value="NVN09710.1"/>
    <property type="molecule type" value="Genomic_DNA"/>
</dbReference>